<comment type="caution">
    <text evidence="1">The sequence shown here is derived from an EMBL/GenBank/DDBJ whole genome shotgun (WGS) entry which is preliminary data.</text>
</comment>
<protein>
    <submittedName>
        <fullName evidence="1">Uncharacterized protein</fullName>
    </submittedName>
</protein>
<sequence>MSRRICRQRQAFLCAEFFNFVRTTRLWHIQADIFPSRVVPWLYCMLNWISAVTVKAHINAQTSGQTFFLFQCSKAFQARFNPRIQSYTKSAIFGTDMAQGWLMILPVLLARTEPIPNDSRLGGKWKYAQRIAAASPECNP</sequence>
<dbReference type="EMBL" id="JANVFT010000071">
    <property type="protein sequence ID" value="KAJ4476251.1"/>
    <property type="molecule type" value="Genomic_DNA"/>
</dbReference>
<evidence type="ECO:0000313" key="1">
    <source>
        <dbReference type="EMBL" id="KAJ4476251.1"/>
    </source>
</evidence>
<organism evidence="1 2">
    <name type="scientific">Lentinula lateritia</name>
    <dbReference type="NCBI Taxonomy" id="40482"/>
    <lineage>
        <taxon>Eukaryota</taxon>
        <taxon>Fungi</taxon>
        <taxon>Dikarya</taxon>
        <taxon>Basidiomycota</taxon>
        <taxon>Agaricomycotina</taxon>
        <taxon>Agaricomycetes</taxon>
        <taxon>Agaricomycetidae</taxon>
        <taxon>Agaricales</taxon>
        <taxon>Marasmiineae</taxon>
        <taxon>Omphalotaceae</taxon>
        <taxon>Lentinula</taxon>
    </lineage>
</organism>
<gene>
    <name evidence="1" type="ORF">C8R41DRAFT_536188</name>
</gene>
<proteinExistence type="predicted"/>
<evidence type="ECO:0000313" key="2">
    <source>
        <dbReference type="Proteomes" id="UP001150217"/>
    </source>
</evidence>
<name>A0ABQ8V9K7_9AGAR</name>
<keyword evidence="2" id="KW-1185">Reference proteome</keyword>
<dbReference type="Proteomes" id="UP001150217">
    <property type="component" value="Unassembled WGS sequence"/>
</dbReference>
<accession>A0ABQ8V9K7</accession>
<reference evidence="1" key="1">
    <citation type="submission" date="2022-08" db="EMBL/GenBank/DDBJ databases">
        <title>A Global Phylogenomic Analysis of the Shiitake Genus Lentinula.</title>
        <authorList>
            <consortium name="DOE Joint Genome Institute"/>
            <person name="Sierra-Patev S."/>
            <person name="Min B."/>
            <person name="Naranjo-Ortiz M."/>
            <person name="Looney B."/>
            <person name="Konkel Z."/>
            <person name="Slot J.C."/>
            <person name="Sakamoto Y."/>
            <person name="Steenwyk J.L."/>
            <person name="Rokas A."/>
            <person name="Carro J."/>
            <person name="Camarero S."/>
            <person name="Ferreira P."/>
            <person name="Molpeceres G."/>
            <person name="Ruiz-Duenas F.J."/>
            <person name="Serrano A."/>
            <person name="Henrissat B."/>
            <person name="Drula E."/>
            <person name="Hughes K.W."/>
            <person name="Mata J.L."/>
            <person name="Ishikawa N.K."/>
            <person name="Vargas-Isla R."/>
            <person name="Ushijima S."/>
            <person name="Smith C.A."/>
            <person name="Ahrendt S."/>
            <person name="Andreopoulos W."/>
            <person name="He G."/>
            <person name="Labutti K."/>
            <person name="Lipzen A."/>
            <person name="Ng V."/>
            <person name="Riley R."/>
            <person name="Sandor L."/>
            <person name="Barry K."/>
            <person name="Martinez A.T."/>
            <person name="Xiao Y."/>
            <person name="Gibbons J.G."/>
            <person name="Terashima K."/>
            <person name="Grigoriev I.V."/>
            <person name="Hibbett D.S."/>
        </authorList>
    </citation>
    <scope>NUCLEOTIDE SEQUENCE</scope>
    <source>
        <strain evidence="1">RHP3577 ss4</strain>
    </source>
</reference>